<accession>A0A139AZW5</accession>
<dbReference type="OMA" id="GEWKWAK"/>
<dbReference type="PANTHER" id="PTHR47990">
    <property type="entry name" value="2-OXOGLUTARATE (2OG) AND FE(II)-DEPENDENT OXYGENASE SUPERFAMILY PROTEIN-RELATED"/>
    <property type="match status" value="1"/>
</dbReference>
<evidence type="ECO:0000259" key="1">
    <source>
        <dbReference type="Pfam" id="PF03171"/>
    </source>
</evidence>
<dbReference type="EMBL" id="KQ965731">
    <property type="protein sequence ID" value="KXS22269.1"/>
    <property type="molecule type" value="Genomic_DNA"/>
</dbReference>
<dbReference type="SUPFAM" id="SSF51197">
    <property type="entry name" value="Clavaminate synthase-like"/>
    <property type="match status" value="1"/>
</dbReference>
<feature type="domain" description="Non-haem dioxygenase N-terminal" evidence="2">
    <location>
        <begin position="25"/>
        <end position="130"/>
    </location>
</feature>
<sequence length="361" mass="40998">MPVAVPLSSYDYVPETKENLEWADLPTVDLSKIDTPEGKQQQAQVLIDAVRTKGFFYVTGYAISQARIDAQFAIGQKFYELPLEEKLKLVPDLESGDYNGYRPAGRRIIDEKTGLTDRTEVFNLPKFLPHFAAKHANYPPIIADNIVEIELFARDLHTYVLDPLFDLTSIALGLPEHYLRDLHKYENLSEDHLRYMKYSKYSEEETAALGYLWGKGHTDLGTYTLLARQPVAALQIRDHTTGQWAWVKPQNNTFTVNACDALSFLTGGYIKSTIHRVAAPPVDQRHVDRLGLLYFARPKNDLVLSTIDAPVLKGKENEFEKQGLKVPTMEEFVVAKQKWQQGRGSKRNDTILPGFHGLIFD</sequence>
<dbReference type="OrthoDB" id="406156at2759"/>
<dbReference type="Proteomes" id="UP000070544">
    <property type="component" value="Unassembled WGS sequence"/>
</dbReference>
<organism evidence="3 4">
    <name type="scientific">Gonapodya prolifera (strain JEL478)</name>
    <name type="common">Monoblepharis prolifera</name>
    <dbReference type="NCBI Taxonomy" id="1344416"/>
    <lineage>
        <taxon>Eukaryota</taxon>
        <taxon>Fungi</taxon>
        <taxon>Fungi incertae sedis</taxon>
        <taxon>Chytridiomycota</taxon>
        <taxon>Chytridiomycota incertae sedis</taxon>
        <taxon>Monoblepharidomycetes</taxon>
        <taxon>Monoblepharidales</taxon>
        <taxon>Gonapodyaceae</taxon>
        <taxon>Gonapodya</taxon>
    </lineage>
</organism>
<feature type="domain" description="Isopenicillin N synthase-like Fe(2+) 2OG dioxygenase" evidence="1">
    <location>
        <begin position="213"/>
        <end position="290"/>
    </location>
</feature>
<protein>
    <submittedName>
        <fullName evidence="3">2OG-Fe(II) oxygenase superfamily protein</fullName>
    </submittedName>
</protein>
<dbReference type="FunFam" id="2.60.120.330:FF:000040">
    <property type="entry name" value="Chromosome 21, whole genome shotgun sequence"/>
    <property type="match status" value="1"/>
</dbReference>
<dbReference type="AlphaFoldDB" id="A0A139AZW5"/>
<evidence type="ECO:0000313" key="4">
    <source>
        <dbReference type="Proteomes" id="UP000070544"/>
    </source>
</evidence>
<dbReference type="Pfam" id="PF03171">
    <property type="entry name" value="2OG-FeII_Oxy"/>
    <property type="match status" value="1"/>
</dbReference>
<name>A0A139AZW5_GONPJ</name>
<evidence type="ECO:0000313" key="3">
    <source>
        <dbReference type="EMBL" id="KXS22269.1"/>
    </source>
</evidence>
<proteinExistence type="predicted"/>
<dbReference type="InterPro" id="IPR026992">
    <property type="entry name" value="DIOX_N"/>
</dbReference>
<gene>
    <name evidence="3" type="ORF">M427DRAFT_118237</name>
</gene>
<dbReference type="InterPro" id="IPR027443">
    <property type="entry name" value="IPNS-like_sf"/>
</dbReference>
<dbReference type="Pfam" id="PF14226">
    <property type="entry name" value="DIOX_N"/>
    <property type="match status" value="1"/>
</dbReference>
<keyword evidence="4" id="KW-1185">Reference proteome</keyword>
<dbReference type="STRING" id="1344416.A0A139AZW5"/>
<dbReference type="Gene3D" id="2.60.120.330">
    <property type="entry name" value="B-lactam Antibiotic, Isopenicillin N Synthase, Chain"/>
    <property type="match status" value="1"/>
</dbReference>
<evidence type="ECO:0000259" key="2">
    <source>
        <dbReference type="Pfam" id="PF14226"/>
    </source>
</evidence>
<dbReference type="InterPro" id="IPR050231">
    <property type="entry name" value="Iron_ascorbate_oxido_reductase"/>
</dbReference>
<reference evidence="3 4" key="1">
    <citation type="journal article" date="2015" name="Genome Biol. Evol.">
        <title>Phylogenomic analyses indicate that early fungi evolved digesting cell walls of algal ancestors of land plants.</title>
        <authorList>
            <person name="Chang Y."/>
            <person name="Wang S."/>
            <person name="Sekimoto S."/>
            <person name="Aerts A.L."/>
            <person name="Choi C."/>
            <person name="Clum A."/>
            <person name="LaButti K.M."/>
            <person name="Lindquist E.A."/>
            <person name="Yee Ngan C."/>
            <person name="Ohm R.A."/>
            <person name="Salamov A.A."/>
            <person name="Grigoriev I.V."/>
            <person name="Spatafora J.W."/>
            <person name="Berbee M.L."/>
        </authorList>
    </citation>
    <scope>NUCLEOTIDE SEQUENCE [LARGE SCALE GENOMIC DNA]</scope>
    <source>
        <strain evidence="3 4">JEL478</strain>
    </source>
</reference>
<dbReference type="InterPro" id="IPR044861">
    <property type="entry name" value="IPNS-like_FE2OG_OXY"/>
</dbReference>